<keyword evidence="2" id="KW-1185">Reference proteome</keyword>
<dbReference type="EMBL" id="KZ613476">
    <property type="protein sequence ID" value="PMD23035.1"/>
    <property type="molecule type" value="Genomic_DNA"/>
</dbReference>
<reference evidence="1 2" key="1">
    <citation type="submission" date="2016-05" db="EMBL/GenBank/DDBJ databases">
        <title>A degradative enzymes factory behind the ericoid mycorrhizal symbiosis.</title>
        <authorList>
            <consortium name="DOE Joint Genome Institute"/>
            <person name="Martino E."/>
            <person name="Morin E."/>
            <person name="Grelet G."/>
            <person name="Kuo A."/>
            <person name="Kohler A."/>
            <person name="Daghino S."/>
            <person name="Barry K."/>
            <person name="Choi C."/>
            <person name="Cichocki N."/>
            <person name="Clum A."/>
            <person name="Copeland A."/>
            <person name="Hainaut M."/>
            <person name="Haridas S."/>
            <person name="Labutti K."/>
            <person name="Lindquist E."/>
            <person name="Lipzen A."/>
            <person name="Khouja H.-R."/>
            <person name="Murat C."/>
            <person name="Ohm R."/>
            <person name="Olson A."/>
            <person name="Spatafora J."/>
            <person name="Veneault-Fourrey C."/>
            <person name="Henrissat B."/>
            <person name="Grigoriev I."/>
            <person name="Martin F."/>
            <person name="Perotto S."/>
        </authorList>
    </citation>
    <scope>NUCLEOTIDE SEQUENCE [LARGE SCALE GENOMIC DNA]</scope>
    <source>
        <strain evidence="1 2">UAMH 7357</strain>
    </source>
</reference>
<organism evidence="1 2">
    <name type="scientific">Hyaloscypha hepaticicola</name>
    <dbReference type="NCBI Taxonomy" id="2082293"/>
    <lineage>
        <taxon>Eukaryota</taxon>
        <taxon>Fungi</taxon>
        <taxon>Dikarya</taxon>
        <taxon>Ascomycota</taxon>
        <taxon>Pezizomycotina</taxon>
        <taxon>Leotiomycetes</taxon>
        <taxon>Helotiales</taxon>
        <taxon>Hyaloscyphaceae</taxon>
        <taxon>Hyaloscypha</taxon>
    </lineage>
</organism>
<evidence type="ECO:0000313" key="1">
    <source>
        <dbReference type="EMBL" id="PMD23035.1"/>
    </source>
</evidence>
<gene>
    <name evidence="1" type="ORF">NA56DRAFT_85059</name>
</gene>
<protein>
    <submittedName>
        <fullName evidence="1">Uncharacterized protein</fullName>
    </submittedName>
</protein>
<dbReference type="Proteomes" id="UP000235672">
    <property type="component" value="Unassembled WGS sequence"/>
</dbReference>
<dbReference type="AlphaFoldDB" id="A0A2J6Q9W3"/>
<evidence type="ECO:0000313" key="2">
    <source>
        <dbReference type="Proteomes" id="UP000235672"/>
    </source>
</evidence>
<accession>A0A2J6Q9W3</accession>
<sequence>MLPRSFLRIPDLSFRLAFQPPPPPSHRRLLAHLKHLSGLPNISLSSSTHSSIITPRPRFSSLKVPIVPIPSNPAVQARHQPPPSCCHSQINNNPVANLIYYHESRTNAPHSHPPFTLYFHFHNSSNSSAPHFLK</sequence>
<proteinExistence type="predicted"/>
<name>A0A2J6Q9W3_9HELO</name>